<accession>A0A401ULH7</accession>
<dbReference type="PANTHER" id="PTHR31126">
    <property type="entry name" value="TYROSINE-PROTEIN PHOSPHATASE"/>
    <property type="match status" value="1"/>
</dbReference>
<dbReference type="Gene3D" id="3.90.190.10">
    <property type="entry name" value="Protein tyrosine phosphatase superfamily"/>
    <property type="match status" value="1"/>
</dbReference>
<dbReference type="GO" id="GO:0004721">
    <property type="term" value="F:phosphoprotein phosphatase activity"/>
    <property type="evidence" value="ECO:0007669"/>
    <property type="project" value="InterPro"/>
</dbReference>
<evidence type="ECO:0000313" key="3">
    <source>
        <dbReference type="EMBL" id="GCD10386.1"/>
    </source>
</evidence>
<gene>
    <name evidence="3" type="ORF">Ctaglu_20090</name>
</gene>
<dbReference type="RefSeq" id="WP_185732657.1">
    <property type="nucleotide sequence ID" value="NZ_BHYK01000009.1"/>
</dbReference>
<dbReference type="SUPFAM" id="SSF52799">
    <property type="entry name" value="(Phosphotyrosine protein) phosphatases II"/>
    <property type="match status" value="1"/>
</dbReference>
<protein>
    <submittedName>
        <fullName evidence="3">Protein-tyrosine-phosphatase</fullName>
    </submittedName>
</protein>
<proteinExistence type="inferred from homology"/>
<dbReference type="InterPro" id="IPR029021">
    <property type="entry name" value="Prot-tyrosine_phosphatase-like"/>
</dbReference>
<evidence type="ECO:0000313" key="4">
    <source>
        <dbReference type="Proteomes" id="UP000287872"/>
    </source>
</evidence>
<dbReference type="InterPro" id="IPR000387">
    <property type="entry name" value="Tyr_Pase_dom"/>
</dbReference>
<dbReference type="PANTHER" id="PTHR31126:SF1">
    <property type="entry name" value="TYROSINE SPECIFIC PROTEIN PHOSPHATASES DOMAIN-CONTAINING PROTEIN"/>
    <property type="match status" value="1"/>
</dbReference>
<sequence length="232" mass="26288">MRRFLLSNTLNTRDLGGYPIDCRKSTTYKVFLRSDVPIEVSDDDIELLLSNNITTIVDLRSDDEVQNKPCALKNDKKFEYYHCKAHGDGCLPASAYAVPNSYFEMVDEQKTVLNIMRVFAKAKGGVLYHCTAGKDRTGVISVLLLLLVGVCKTDILADYQISQAYLGSMLQQFCKSNKNVDVNIITPKIEYMEKFLDMFQQKYNSVEEYFSQIGLSDSEVLRLKTKLINCVG</sequence>
<dbReference type="Pfam" id="PF13350">
    <property type="entry name" value="Y_phosphatase3"/>
    <property type="match status" value="1"/>
</dbReference>
<reference evidence="3 4" key="1">
    <citation type="submission" date="2018-11" db="EMBL/GenBank/DDBJ databases">
        <title>Genome sequencing and assembly of Clostridium tagluense strain A121.</title>
        <authorList>
            <person name="Murakami T."/>
            <person name="Segawa T."/>
            <person name="Shcherbakova V.A."/>
            <person name="Mori H."/>
            <person name="Yoshimura Y."/>
        </authorList>
    </citation>
    <scope>NUCLEOTIDE SEQUENCE [LARGE SCALE GENOMIC DNA]</scope>
    <source>
        <strain evidence="3 4">A121</strain>
    </source>
</reference>
<organism evidence="3 4">
    <name type="scientific">Clostridium tagluense</name>
    <dbReference type="NCBI Taxonomy" id="360422"/>
    <lineage>
        <taxon>Bacteria</taxon>
        <taxon>Bacillati</taxon>
        <taxon>Bacillota</taxon>
        <taxon>Clostridia</taxon>
        <taxon>Eubacteriales</taxon>
        <taxon>Clostridiaceae</taxon>
        <taxon>Clostridium</taxon>
    </lineage>
</organism>
<evidence type="ECO:0000256" key="1">
    <source>
        <dbReference type="ARBA" id="ARBA00009580"/>
    </source>
</evidence>
<feature type="domain" description="Tyrosine specific protein phosphatases" evidence="2">
    <location>
        <begin position="100"/>
        <end position="174"/>
    </location>
</feature>
<keyword evidence="4" id="KW-1185">Reference proteome</keyword>
<dbReference type="PROSITE" id="PS50056">
    <property type="entry name" value="TYR_PHOSPHATASE_2"/>
    <property type="match status" value="1"/>
</dbReference>
<comment type="similarity">
    <text evidence="1">Belongs to the protein-tyrosine phosphatase family.</text>
</comment>
<evidence type="ECO:0000259" key="2">
    <source>
        <dbReference type="PROSITE" id="PS50056"/>
    </source>
</evidence>
<dbReference type="EMBL" id="BHYK01000009">
    <property type="protein sequence ID" value="GCD10386.1"/>
    <property type="molecule type" value="Genomic_DNA"/>
</dbReference>
<name>A0A401ULH7_9CLOT</name>
<dbReference type="InterPro" id="IPR026893">
    <property type="entry name" value="Tyr/Ser_Pase_IphP-type"/>
</dbReference>
<dbReference type="Proteomes" id="UP000287872">
    <property type="component" value="Unassembled WGS sequence"/>
</dbReference>
<comment type="caution">
    <text evidence="3">The sequence shown here is derived from an EMBL/GenBank/DDBJ whole genome shotgun (WGS) entry which is preliminary data.</text>
</comment>
<dbReference type="AlphaFoldDB" id="A0A401ULH7"/>